<dbReference type="SUPFAM" id="SSF49899">
    <property type="entry name" value="Concanavalin A-like lectins/glucanases"/>
    <property type="match status" value="1"/>
</dbReference>
<evidence type="ECO:0000313" key="6">
    <source>
        <dbReference type="Proteomes" id="UP001273209"/>
    </source>
</evidence>
<comment type="function">
    <text evidence="1">Involved in the proteasome-dependent degradation of fructose-1,6-bisphosphatase.</text>
</comment>
<dbReference type="Proteomes" id="UP001273209">
    <property type="component" value="Unassembled WGS sequence"/>
</dbReference>
<dbReference type="PROSITE" id="PS50897">
    <property type="entry name" value="CTLH"/>
    <property type="match status" value="1"/>
</dbReference>
<evidence type="ECO:0008006" key="7">
    <source>
        <dbReference type="Google" id="ProtNLM"/>
    </source>
</evidence>
<dbReference type="Gene3D" id="2.60.120.920">
    <property type="match status" value="1"/>
</dbReference>
<dbReference type="InterPro" id="IPR024964">
    <property type="entry name" value="CTLH/CRA"/>
</dbReference>
<dbReference type="AlphaFoldDB" id="A0AAE1LY46"/>
<feature type="region of interest" description="Disordered" evidence="2">
    <location>
        <begin position="239"/>
        <end position="268"/>
    </location>
</feature>
<dbReference type="PANTHER" id="PTHR12864">
    <property type="entry name" value="RAN BINDING PROTEIN 9-RELATED"/>
    <property type="match status" value="1"/>
</dbReference>
<dbReference type="InterPro" id="IPR013320">
    <property type="entry name" value="ConA-like_dom_sf"/>
</dbReference>
<keyword evidence="6" id="KW-1185">Reference proteome</keyword>
<dbReference type="GeneID" id="87921732"/>
<dbReference type="InterPro" id="IPR013144">
    <property type="entry name" value="CRA_dom"/>
</dbReference>
<proteinExistence type="predicted"/>
<dbReference type="Pfam" id="PF10607">
    <property type="entry name" value="CTLH"/>
    <property type="match status" value="1"/>
</dbReference>
<evidence type="ECO:0000259" key="3">
    <source>
        <dbReference type="PROSITE" id="PS50188"/>
    </source>
</evidence>
<dbReference type="SMART" id="SM00667">
    <property type="entry name" value="LisH"/>
    <property type="match status" value="1"/>
</dbReference>
<evidence type="ECO:0000259" key="4">
    <source>
        <dbReference type="PROSITE" id="PS50897"/>
    </source>
</evidence>
<dbReference type="SMART" id="SM00449">
    <property type="entry name" value="SPRY"/>
    <property type="match status" value="1"/>
</dbReference>
<evidence type="ECO:0000256" key="2">
    <source>
        <dbReference type="SAM" id="MobiDB-lite"/>
    </source>
</evidence>
<accession>A0AAE1LY46</accession>
<dbReference type="EMBL" id="JAWRVG010000030">
    <property type="protein sequence ID" value="KAK4068766.1"/>
    <property type="molecule type" value="Genomic_DNA"/>
</dbReference>
<dbReference type="Pfam" id="PF00622">
    <property type="entry name" value="SPRY"/>
    <property type="match status" value="1"/>
</dbReference>
<evidence type="ECO:0000313" key="5">
    <source>
        <dbReference type="EMBL" id="KAK4068766.1"/>
    </source>
</evidence>
<dbReference type="InterPro" id="IPR050618">
    <property type="entry name" value="Ubq-SigPath_Reg"/>
</dbReference>
<dbReference type="SMART" id="SM00757">
    <property type="entry name" value="CRA"/>
    <property type="match status" value="1"/>
</dbReference>
<dbReference type="RefSeq" id="XP_062753948.1">
    <property type="nucleotide sequence ID" value="XM_062901827.1"/>
</dbReference>
<feature type="domain" description="B30.2/SPRY" evidence="3">
    <location>
        <begin position="274"/>
        <end position="466"/>
    </location>
</feature>
<dbReference type="CDD" id="cd12909">
    <property type="entry name" value="SPRY_RanBP9_10"/>
    <property type="match status" value="1"/>
</dbReference>
<dbReference type="InterPro" id="IPR003877">
    <property type="entry name" value="SPRY_dom"/>
</dbReference>
<evidence type="ECO:0000256" key="1">
    <source>
        <dbReference type="ARBA" id="ARBA00002343"/>
    </source>
</evidence>
<organism evidence="5 6">
    <name type="scientific">Trichoderma aggressivum f. europaeum</name>
    <dbReference type="NCBI Taxonomy" id="173218"/>
    <lineage>
        <taxon>Eukaryota</taxon>
        <taxon>Fungi</taxon>
        <taxon>Dikarya</taxon>
        <taxon>Ascomycota</taxon>
        <taxon>Pezizomycotina</taxon>
        <taxon>Sordariomycetes</taxon>
        <taxon>Hypocreomycetidae</taxon>
        <taxon>Hypocreales</taxon>
        <taxon>Hypocreaceae</taxon>
        <taxon>Trichoderma</taxon>
    </lineage>
</organism>
<dbReference type="PROSITE" id="PS50188">
    <property type="entry name" value="B302_SPRY"/>
    <property type="match status" value="1"/>
</dbReference>
<dbReference type="InterPro" id="IPR006595">
    <property type="entry name" value="CTLH_C"/>
</dbReference>
<name>A0AAE1LY46_9HYPO</name>
<dbReference type="InterPro" id="IPR001870">
    <property type="entry name" value="B30.2/SPRY"/>
</dbReference>
<dbReference type="SMART" id="SM00668">
    <property type="entry name" value="CTLH"/>
    <property type="match status" value="1"/>
</dbReference>
<feature type="domain" description="CTLH" evidence="4">
    <location>
        <begin position="552"/>
        <end position="609"/>
    </location>
</feature>
<dbReference type="InterPro" id="IPR043136">
    <property type="entry name" value="B30.2/SPRY_sf"/>
</dbReference>
<reference evidence="5" key="1">
    <citation type="submission" date="2023-11" db="EMBL/GenBank/DDBJ databases">
        <title>The genome sequences of three competitors of mushroom-forming fungi.</title>
        <authorList>
            <person name="Beijen E."/>
            <person name="Ohm R.A."/>
        </authorList>
    </citation>
    <scope>NUCLEOTIDE SEQUENCE</scope>
    <source>
        <strain evidence="5">CBS 100526</strain>
    </source>
</reference>
<dbReference type="InterPro" id="IPR035782">
    <property type="entry name" value="SPRY_RanBP9/10"/>
</dbReference>
<dbReference type="PROSITE" id="PS50896">
    <property type="entry name" value="LISH"/>
    <property type="match status" value="1"/>
</dbReference>
<dbReference type="InterPro" id="IPR006594">
    <property type="entry name" value="LisH"/>
</dbReference>
<sequence>MTTTTLPPNSRASLSSLCQPSASAPFETAQSHCRPLESSAKLVLQRRLLFNYQRAGPLRRFPPPSIRRYLGPADLSLPPLILHITELENPPCLRGCAANPTSSVTASLRTFYSESSAESLDYQHQYTSTHDPVPPGEGGSYNFYTHPARTSVLDATGELLLDPSLRLGPAPAATSTEMDNPAAQGDMANVWRPTGSLPSFSRAFDMFSVDASDDRFFVPSYLKGSTYVQKLEEAYNTKLEAQKEGKRTTGNGQDLSTPGLSTTPLPPGGHRGILHSVLERTPYDGDDSLAPLPIHWNPGDMWTSIEVTPNLLGLKYAGPKSHHERDHEASAIRADNFMPPQCGIYYYEVTILSGKRDDTTIAVGFSTRNAALSRPVGWEPESWGYHGDDGRCFTGQNIGRPFGPVFNSGDVIGCGVNFRDHTAFFTKNGQMLGVAFHDVTRSSLYPTISLKKQGEEISVNFGQSPFVYNIDDMMNEQRETIQNAIQQADTSQLEPGMNETDLIQALVLQFLQHDGYVETARAFAEDMKLQKEALNLNPNVTVDGLNIKDDEDANNRQRIRRAILDGEIDQALDYTNTYYPTVLCDNEQVYFKLRCRKFTEMVRRAAEMRMKYDAIRGTELGQEMDLDVNGSHGWGDNMETDGGDHGAELTKLENKMLNYGKALQAEYAKDPRKEIGKSLNEIWASVAYKNPLKEPQVSHLLDGKGRATVAEELNSAILSSLGKSSRASLETLYAQTSVLLEELRKDGGPGAFVSLQDVVDSIQQSQQA</sequence>
<comment type="caution">
    <text evidence="5">The sequence shown here is derived from an EMBL/GenBank/DDBJ whole genome shotgun (WGS) entry which is preliminary data.</text>
</comment>
<gene>
    <name evidence="5" type="ORF">Triagg1_7126</name>
</gene>
<protein>
    <recommendedName>
        <fullName evidence="7">Protein SSH4</fullName>
    </recommendedName>
</protein>